<evidence type="ECO:0000256" key="1">
    <source>
        <dbReference type="SAM" id="Phobius"/>
    </source>
</evidence>
<dbReference type="EMBL" id="GEEE01002034">
    <property type="protein sequence ID" value="JAP61191.1"/>
    <property type="molecule type" value="Transcribed_RNA"/>
</dbReference>
<reference evidence="2" key="1">
    <citation type="submission" date="2016-01" db="EMBL/GenBank/DDBJ databases">
        <title>Reference transcriptome for the parasite Schistocephalus solidus: insights into the molecular evolution of parasitism.</title>
        <authorList>
            <person name="Hebert F.O."/>
            <person name="Grambauer S."/>
            <person name="Barber I."/>
            <person name="Landry C.R."/>
            <person name="Aubin-Horth N."/>
        </authorList>
    </citation>
    <scope>NUCLEOTIDE SEQUENCE</scope>
</reference>
<dbReference type="AlphaFoldDB" id="A0A0V0J6X7"/>
<proteinExistence type="predicted"/>
<gene>
    <name evidence="2" type="ORF">TR137250</name>
</gene>
<keyword evidence="1" id="KW-1133">Transmembrane helix</keyword>
<accession>A0A0V0J6X7</accession>
<organism evidence="2">
    <name type="scientific">Schistocephalus solidus</name>
    <name type="common">Tapeworm</name>
    <dbReference type="NCBI Taxonomy" id="70667"/>
    <lineage>
        <taxon>Eukaryota</taxon>
        <taxon>Metazoa</taxon>
        <taxon>Spiralia</taxon>
        <taxon>Lophotrochozoa</taxon>
        <taxon>Platyhelminthes</taxon>
        <taxon>Cestoda</taxon>
        <taxon>Eucestoda</taxon>
        <taxon>Diphyllobothriidea</taxon>
        <taxon>Diphyllobothriidae</taxon>
        <taxon>Schistocephalus</taxon>
    </lineage>
</organism>
<evidence type="ECO:0000313" key="2">
    <source>
        <dbReference type="EMBL" id="JAP61191.1"/>
    </source>
</evidence>
<protein>
    <submittedName>
        <fullName evidence="2">Uncharacterized protein</fullName>
    </submittedName>
</protein>
<sequence length="153" mass="17179">MYRSSEDVQCPAQASPDAPVIINWFLIVAFSLLLLALTINCCTSSEAQNIPVFELISPLLRQTSGTRAFAFIHWLCSFASMSVESFDIVYLTGACIQKEEYPYNGWRRLLHLSSARRFSLNLILQFIHYQGRLEGLSANVLKSSKLTNVGVPM</sequence>
<name>A0A0V0J6X7_SCHSO</name>
<feature type="transmembrane region" description="Helical" evidence="1">
    <location>
        <begin position="21"/>
        <end position="39"/>
    </location>
</feature>
<keyword evidence="1" id="KW-0472">Membrane</keyword>
<keyword evidence="1" id="KW-0812">Transmembrane</keyword>